<dbReference type="InterPro" id="IPR002994">
    <property type="entry name" value="Surf1/Shy1"/>
</dbReference>
<reference evidence="3 4" key="1">
    <citation type="submission" date="2020-08" db="EMBL/GenBank/DDBJ databases">
        <title>The Agave Microbiome: Exploring the role of microbial communities in plant adaptations to desert environments.</title>
        <authorList>
            <person name="Partida-Martinez L.P."/>
        </authorList>
    </citation>
    <scope>NUCLEOTIDE SEQUENCE [LARGE SCALE GENOMIC DNA]</scope>
    <source>
        <strain evidence="3 4">RAS26</strain>
    </source>
</reference>
<evidence type="ECO:0000313" key="3">
    <source>
        <dbReference type="EMBL" id="MBB2922603.1"/>
    </source>
</evidence>
<reference evidence="3 4" key="2">
    <citation type="submission" date="2020-08" db="EMBL/GenBank/DDBJ databases">
        <authorList>
            <person name="Partida-Martinez L."/>
            <person name="Huntemann M."/>
            <person name="Clum A."/>
            <person name="Wang J."/>
            <person name="Palaniappan K."/>
            <person name="Ritter S."/>
            <person name="Chen I.-M."/>
            <person name="Stamatis D."/>
            <person name="Reddy T."/>
            <person name="O'Malley R."/>
            <person name="Daum C."/>
            <person name="Shapiro N."/>
            <person name="Ivanova N."/>
            <person name="Kyrpides N."/>
            <person name="Woyke T."/>
        </authorList>
    </citation>
    <scope>NUCLEOTIDE SEQUENCE [LARGE SCALE GENOMIC DNA]</scope>
    <source>
        <strain evidence="3 4">RAS26</strain>
    </source>
</reference>
<dbReference type="Proteomes" id="UP000518206">
    <property type="component" value="Unassembled WGS sequence"/>
</dbReference>
<gene>
    <name evidence="3" type="ORF">FHR80_001515</name>
</gene>
<keyword evidence="1" id="KW-0472">Membrane</keyword>
<feature type="region of interest" description="Disordered" evidence="2">
    <location>
        <begin position="104"/>
        <end position="131"/>
    </location>
</feature>
<dbReference type="GO" id="GO:0005886">
    <property type="term" value="C:plasma membrane"/>
    <property type="evidence" value="ECO:0007669"/>
    <property type="project" value="UniProtKB-SubCell"/>
</dbReference>
<comment type="caution">
    <text evidence="3">The sequence shown here is derived from an EMBL/GenBank/DDBJ whole genome shotgun (WGS) entry which is preliminary data.</text>
</comment>
<evidence type="ECO:0000256" key="1">
    <source>
        <dbReference type="RuleBase" id="RU363076"/>
    </source>
</evidence>
<organism evidence="3 4">
    <name type="scientific">Cellulomonas cellasea</name>
    <dbReference type="NCBI Taxonomy" id="43670"/>
    <lineage>
        <taxon>Bacteria</taxon>
        <taxon>Bacillati</taxon>
        <taxon>Actinomycetota</taxon>
        <taxon>Actinomycetes</taxon>
        <taxon>Micrococcales</taxon>
        <taxon>Cellulomonadaceae</taxon>
        <taxon>Cellulomonas</taxon>
    </lineage>
</organism>
<sequence length="324" mass="32442">MLVLLLVLLAAAAVCARLGVWQLDRAEIRGASEAAERRAEQAAAEPVGIGTVLAPQTTFRGELVGQHVTARGAYEPAGQLLVEGRALDGRTGYLVLTPLRVHDADPRAGADAGEGDGAGADGAGAAAADGAGVDGDAADVPGATRAGAGDPVLPVVRGWVADPDDAAALAVPEGEVTVSGYLQSSEGAGDGGTRPGRTDAISSAALVNAWGGPIWSGYVVLTRSEPDQGDALAQLPPPTRAGSGLNVQNLAYAAQWWIFGGFALVLWIRMVRDEARGDVPGMPGVTGGPPEPAPEPEVEVPGEHDGGTARAGLTGAADGGVPRG</sequence>
<dbReference type="CDD" id="cd06662">
    <property type="entry name" value="SURF1"/>
    <property type="match status" value="1"/>
</dbReference>
<dbReference type="PROSITE" id="PS50895">
    <property type="entry name" value="SURF1"/>
    <property type="match status" value="1"/>
</dbReference>
<evidence type="ECO:0000256" key="2">
    <source>
        <dbReference type="SAM" id="MobiDB-lite"/>
    </source>
</evidence>
<dbReference type="Pfam" id="PF02104">
    <property type="entry name" value="SURF1"/>
    <property type="match status" value="2"/>
</dbReference>
<dbReference type="AlphaFoldDB" id="A0A7W4UE96"/>
<evidence type="ECO:0000313" key="4">
    <source>
        <dbReference type="Proteomes" id="UP000518206"/>
    </source>
</evidence>
<feature type="region of interest" description="Disordered" evidence="2">
    <location>
        <begin position="279"/>
        <end position="324"/>
    </location>
</feature>
<dbReference type="EMBL" id="JACHVX010000002">
    <property type="protein sequence ID" value="MBB2922603.1"/>
    <property type="molecule type" value="Genomic_DNA"/>
</dbReference>
<keyword evidence="1" id="KW-1003">Cell membrane</keyword>
<dbReference type="RefSeq" id="WP_183295491.1">
    <property type="nucleotide sequence ID" value="NZ_JACHVX010000002.1"/>
</dbReference>
<comment type="subcellular location">
    <subcellularLocation>
        <location evidence="1">Cell membrane</location>
        <topology evidence="1">Multi-pass membrane protein</topology>
    </subcellularLocation>
</comment>
<protein>
    <recommendedName>
        <fullName evidence="1">SURF1-like protein</fullName>
    </recommendedName>
</protein>
<name>A0A7W4UE96_9CELL</name>
<proteinExistence type="inferred from homology"/>
<comment type="similarity">
    <text evidence="1">Belongs to the SURF1 family.</text>
</comment>
<accession>A0A7W4UE96</accession>